<dbReference type="RefSeq" id="WP_346152877.1">
    <property type="nucleotide sequence ID" value="NZ_BAAATE010000026.1"/>
</dbReference>
<accession>A0ABP6F8J2</accession>
<reference evidence="2" key="1">
    <citation type="journal article" date="2019" name="Int. J. Syst. Evol. Microbiol.">
        <title>The Global Catalogue of Microorganisms (GCM) 10K type strain sequencing project: providing services to taxonomists for standard genome sequencing and annotation.</title>
        <authorList>
            <consortium name="The Broad Institute Genomics Platform"/>
            <consortium name="The Broad Institute Genome Sequencing Center for Infectious Disease"/>
            <person name="Wu L."/>
            <person name="Ma J."/>
        </authorList>
    </citation>
    <scope>NUCLEOTIDE SEQUENCE [LARGE SCALE GENOMIC DNA]</scope>
    <source>
        <strain evidence="2">JCM 6835</strain>
    </source>
</reference>
<keyword evidence="2" id="KW-1185">Reference proteome</keyword>
<name>A0ABP6F8J2_9ACTN</name>
<evidence type="ECO:0000313" key="2">
    <source>
        <dbReference type="Proteomes" id="UP001501666"/>
    </source>
</evidence>
<dbReference type="EMBL" id="BAAATE010000026">
    <property type="protein sequence ID" value="GAA2685500.1"/>
    <property type="molecule type" value="Genomic_DNA"/>
</dbReference>
<proteinExistence type="predicted"/>
<evidence type="ECO:0000313" key="1">
    <source>
        <dbReference type="EMBL" id="GAA2685500.1"/>
    </source>
</evidence>
<gene>
    <name evidence="1" type="ORF">GCM10010412_072550</name>
</gene>
<organism evidence="1 2">
    <name type="scientific">Nonomuraea recticatena</name>
    <dbReference type="NCBI Taxonomy" id="46178"/>
    <lineage>
        <taxon>Bacteria</taxon>
        <taxon>Bacillati</taxon>
        <taxon>Actinomycetota</taxon>
        <taxon>Actinomycetes</taxon>
        <taxon>Streptosporangiales</taxon>
        <taxon>Streptosporangiaceae</taxon>
        <taxon>Nonomuraea</taxon>
    </lineage>
</organism>
<sequence>MAKRKDTSVVEDVPAVVPEWSPPHEVTRWWALPNGGVVEGVDAGGELQPPEGAVEISREEYEQRLAVLKSEHAAYVDGLRAEDERRTREDFDALRAAGIPEATARRMSGYTGEL</sequence>
<dbReference type="Proteomes" id="UP001501666">
    <property type="component" value="Unassembled WGS sequence"/>
</dbReference>
<protein>
    <submittedName>
        <fullName evidence="1">Uncharacterized protein</fullName>
    </submittedName>
</protein>
<comment type="caution">
    <text evidence="1">The sequence shown here is derived from an EMBL/GenBank/DDBJ whole genome shotgun (WGS) entry which is preliminary data.</text>
</comment>